<feature type="domain" description="DEAD-box RNA helicase Q" evidence="14">
    <location>
        <begin position="1"/>
        <end position="29"/>
    </location>
</feature>
<dbReference type="Pfam" id="PF00271">
    <property type="entry name" value="Helicase_C"/>
    <property type="match status" value="1"/>
</dbReference>
<evidence type="ECO:0000256" key="1">
    <source>
        <dbReference type="ARBA" id="ARBA00012552"/>
    </source>
</evidence>
<dbReference type="InterPro" id="IPR014014">
    <property type="entry name" value="RNA_helicase_DEAD_Q_motif"/>
</dbReference>
<dbReference type="GO" id="GO:0005524">
    <property type="term" value="F:ATP binding"/>
    <property type="evidence" value="ECO:0007669"/>
    <property type="project" value="UniProtKB-KW"/>
</dbReference>
<evidence type="ECO:0000256" key="9">
    <source>
        <dbReference type="ARBA" id="ARBA00074363"/>
    </source>
</evidence>
<dbReference type="InterPro" id="IPR050079">
    <property type="entry name" value="DEAD_box_RNA_helicase"/>
</dbReference>
<dbReference type="GO" id="GO:0016787">
    <property type="term" value="F:hydrolase activity"/>
    <property type="evidence" value="ECO:0007669"/>
    <property type="project" value="UniProtKB-KW"/>
</dbReference>
<dbReference type="EC" id="3.6.4.13" evidence="1"/>
<evidence type="ECO:0000259" key="12">
    <source>
        <dbReference type="PROSITE" id="PS51192"/>
    </source>
</evidence>
<dbReference type="InterPro" id="IPR014001">
    <property type="entry name" value="Helicase_ATP-bd"/>
</dbReference>
<dbReference type="SMART" id="SM00487">
    <property type="entry name" value="DEXDc"/>
    <property type="match status" value="1"/>
</dbReference>
<dbReference type="Gene3D" id="3.40.50.300">
    <property type="entry name" value="P-loop containing nucleotide triphosphate hydrolases"/>
    <property type="match status" value="2"/>
</dbReference>
<keyword evidence="6" id="KW-0067">ATP-binding</keyword>
<dbReference type="PANTHER" id="PTHR47959:SF13">
    <property type="entry name" value="ATP-DEPENDENT RNA HELICASE RHLE"/>
    <property type="match status" value="1"/>
</dbReference>
<protein>
    <recommendedName>
        <fullName evidence="9">DEAD-box ATP-dependent RNA helicase RhpA</fullName>
        <ecNumber evidence="1">3.6.4.13</ecNumber>
    </recommendedName>
</protein>
<evidence type="ECO:0000256" key="3">
    <source>
        <dbReference type="ARBA" id="ARBA00022741"/>
    </source>
</evidence>
<dbReference type="Proteomes" id="UP000198324">
    <property type="component" value="Unassembled WGS sequence"/>
</dbReference>
<dbReference type="CDD" id="cd18787">
    <property type="entry name" value="SF2_C_DEAD"/>
    <property type="match status" value="1"/>
</dbReference>
<gene>
    <name evidence="15" type="ORF">SAMN04488503_1208</name>
</gene>
<evidence type="ECO:0000256" key="2">
    <source>
        <dbReference type="ARBA" id="ARBA00022490"/>
    </source>
</evidence>
<feature type="domain" description="Helicase ATP-binding" evidence="12">
    <location>
        <begin position="32"/>
        <end position="209"/>
    </location>
</feature>
<dbReference type="PROSITE" id="PS51194">
    <property type="entry name" value="HELICASE_CTER"/>
    <property type="match status" value="1"/>
</dbReference>
<evidence type="ECO:0000256" key="6">
    <source>
        <dbReference type="ARBA" id="ARBA00022840"/>
    </source>
</evidence>
<feature type="short sequence motif" description="Q motif" evidence="10">
    <location>
        <begin position="1"/>
        <end position="29"/>
    </location>
</feature>
<feature type="compositionally biased region" description="Gly residues" evidence="11">
    <location>
        <begin position="401"/>
        <end position="413"/>
    </location>
</feature>
<dbReference type="Pfam" id="PF00270">
    <property type="entry name" value="DEAD"/>
    <property type="match status" value="1"/>
</dbReference>
<dbReference type="GO" id="GO:0005829">
    <property type="term" value="C:cytosol"/>
    <property type="evidence" value="ECO:0007669"/>
    <property type="project" value="TreeGrafter"/>
</dbReference>
<evidence type="ECO:0000256" key="4">
    <source>
        <dbReference type="ARBA" id="ARBA00022801"/>
    </source>
</evidence>
<evidence type="ECO:0000259" key="14">
    <source>
        <dbReference type="PROSITE" id="PS51195"/>
    </source>
</evidence>
<evidence type="ECO:0000256" key="10">
    <source>
        <dbReference type="PROSITE-ProRule" id="PRU00552"/>
    </source>
</evidence>
<dbReference type="EMBL" id="FZOC01000002">
    <property type="protein sequence ID" value="SNR77763.1"/>
    <property type="molecule type" value="Genomic_DNA"/>
</dbReference>
<proteinExistence type="inferred from homology"/>
<dbReference type="RefSeq" id="WP_089272740.1">
    <property type="nucleotide sequence ID" value="NZ_FZOC01000002.1"/>
</dbReference>
<dbReference type="PROSITE" id="PS51195">
    <property type="entry name" value="Q_MOTIF"/>
    <property type="match status" value="1"/>
</dbReference>
<dbReference type="CDD" id="cd00268">
    <property type="entry name" value="DEADc"/>
    <property type="match status" value="1"/>
</dbReference>
<evidence type="ECO:0000313" key="16">
    <source>
        <dbReference type="Proteomes" id="UP000198324"/>
    </source>
</evidence>
<dbReference type="GO" id="GO:0009266">
    <property type="term" value="P:response to temperature stimulus"/>
    <property type="evidence" value="ECO:0007669"/>
    <property type="project" value="UniProtKB-ARBA"/>
</dbReference>
<organism evidence="15 16">
    <name type="scientific">Humidesulfovibrio mexicanus</name>
    <dbReference type="NCBI Taxonomy" id="147047"/>
    <lineage>
        <taxon>Bacteria</taxon>
        <taxon>Pseudomonadati</taxon>
        <taxon>Thermodesulfobacteriota</taxon>
        <taxon>Desulfovibrionia</taxon>
        <taxon>Desulfovibrionales</taxon>
        <taxon>Desulfovibrionaceae</taxon>
        <taxon>Humidesulfovibrio</taxon>
    </lineage>
</organism>
<sequence length="530" mass="57966">MTFDSFGLPSIVLSNIKNLGYTAPTPIQTMAIPAVLNGRDLMGLAQTGTGKTAAFLLPIIAQLLKRPEAQRRTGRKARLLVLAPTRELAEQIHEAALDLAKNTGLRSTTVYGGVSMNRQINALRNGADIIVACPGRLLDHMGQRTVDLSGIEHLVLDEADQMFDMGFFPDIKKVLAGLPRERQTMLFSATMPEAIRSLAADILKDPETLRVNHNAPTETVSHAIYPVAHHLKTKLLLEILRRNQQGSVLVFTRTKHRAKRLAENLDKAGHKSTALQGNLSQNRRKEAMDGFRSGRYRVLVATDIAARGIDVNLVTHVVNFDVPSTPETYTHRIGRTGRAERTGEAHTFVTGEDVSMVRAIERLMREPLTRKKIEGFDYNESPSAADGDFNRPIMDRRGGRRSGGYGGGYGGSREAGDRNGQRPQSRGSRPAYGAVRSEKTDKRDVDGNRVQPGDDIYASDDRGNRAPRGYGDRSGSGGYRGDRSAADGRQGQGREGNSRYGQDRSGQARSGQGGRPQGQPYRPSAPRAAE</sequence>
<dbReference type="InterPro" id="IPR001650">
    <property type="entry name" value="Helicase_C-like"/>
</dbReference>
<dbReference type="InterPro" id="IPR011545">
    <property type="entry name" value="DEAD/DEAH_box_helicase_dom"/>
</dbReference>
<dbReference type="GO" id="GO:0003676">
    <property type="term" value="F:nucleic acid binding"/>
    <property type="evidence" value="ECO:0007669"/>
    <property type="project" value="InterPro"/>
</dbReference>
<keyword evidence="16" id="KW-1185">Reference proteome</keyword>
<feature type="domain" description="Helicase C-terminal" evidence="13">
    <location>
        <begin position="231"/>
        <end position="384"/>
    </location>
</feature>
<evidence type="ECO:0000256" key="8">
    <source>
        <dbReference type="ARBA" id="ARBA00047984"/>
    </source>
</evidence>
<dbReference type="PROSITE" id="PS51192">
    <property type="entry name" value="HELICASE_ATP_BIND_1"/>
    <property type="match status" value="1"/>
</dbReference>
<dbReference type="FunFam" id="3.40.50.300:FF:000108">
    <property type="entry name" value="ATP-dependent RNA helicase RhlE"/>
    <property type="match status" value="1"/>
</dbReference>
<reference evidence="15 16" key="1">
    <citation type="submission" date="2017-06" db="EMBL/GenBank/DDBJ databases">
        <authorList>
            <person name="Kim H.J."/>
            <person name="Triplett B.A."/>
        </authorList>
    </citation>
    <scope>NUCLEOTIDE SEQUENCE [LARGE SCALE GENOMIC DNA]</scope>
    <source>
        <strain evidence="15 16">DSM 13116</strain>
    </source>
</reference>
<comment type="catalytic activity">
    <reaction evidence="8">
        <text>ATP + H2O = ADP + phosphate + H(+)</text>
        <dbReference type="Rhea" id="RHEA:13065"/>
        <dbReference type="ChEBI" id="CHEBI:15377"/>
        <dbReference type="ChEBI" id="CHEBI:15378"/>
        <dbReference type="ChEBI" id="CHEBI:30616"/>
        <dbReference type="ChEBI" id="CHEBI:43474"/>
        <dbReference type="ChEBI" id="CHEBI:456216"/>
        <dbReference type="EC" id="3.6.4.13"/>
    </reaction>
</comment>
<dbReference type="GO" id="GO:0042255">
    <property type="term" value="P:ribosome assembly"/>
    <property type="evidence" value="ECO:0007669"/>
    <property type="project" value="UniProtKB-ARBA"/>
</dbReference>
<dbReference type="SUPFAM" id="SSF52540">
    <property type="entry name" value="P-loop containing nucleoside triphosphate hydrolases"/>
    <property type="match status" value="1"/>
</dbReference>
<evidence type="ECO:0000256" key="11">
    <source>
        <dbReference type="SAM" id="MobiDB-lite"/>
    </source>
</evidence>
<dbReference type="InterPro" id="IPR027417">
    <property type="entry name" value="P-loop_NTPase"/>
</dbReference>
<dbReference type="PANTHER" id="PTHR47959">
    <property type="entry name" value="ATP-DEPENDENT RNA HELICASE RHLE-RELATED"/>
    <property type="match status" value="1"/>
</dbReference>
<feature type="region of interest" description="Disordered" evidence="11">
    <location>
        <begin position="378"/>
        <end position="530"/>
    </location>
</feature>
<name>A0A238Z4J9_9BACT</name>
<keyword evidence="2" id="KW-0963">Cytoplasm</keyword>
<dbReference type="GO" id="GO:0003724">
    <property type="term" value="F:RNA helicase activity"/>
    <property type="evidence" value="ECO:0007669"/>
    <property type="project" value="UniProtKB-EC"/>
</dbReference>
<evidence type="ECO:0000259" key="13">
    <source>
        <dbReference type="PROSITE" id="PS51194"/>
    </source>
</evidence>
<keyword evidence="3" id="KW-0547">Nucleotide-binding</keyword>
<accession>A0A238Z4J9</accession>
<dbReference type="InterPro" id="IPR044742">
    <property type="entry name" value="DEAD/DEAH_RhlB"/>
</dbReference>
<keyword evidence="4" id="KW-0378">Hydrolase</keyword>
<evidence type="ECO:0000313" key="15">
    <source>
        <dbReference type="EMBL" id="SNR77763.1"/>
    </source>
</evidence>
<dbReference type="OrthoDB" id="9805696at2"/>
<evidence type="ECO:0000256" key="7">
    <source>
        <dbReference type="ARBA" id="ARBA00038437"/>
    </source>
</evidence>
<dbReference type="SMART" id="SM00490">
    <property type="entry name" value="HELICc"/>
    <property type="match status" value="1"/>
</dbReference>
<evidence type="ECO:0000256" key="5">
    <source>
        <dbReference type="ARBA" id="ARBA00022806"/>
    </source>
</evidence>
<feature type="compositionally biased region" description="Basic and acidic residues" evidence="11">
    <location>
        <begin position="436"/>
        <end position="447"/>
    </location>
</feature>
<keyword evidence="5 15" id="KW-0347">Helicase</keyword>
<dbReference type="AlphaFoldDB" id="A0A238Z4J9"/>
<comment type="similarity">
    <text evidence="7">Belongs to the DEAD box helicase family.</text>
</comment>